<evidence type="ECO:0000313" key="9">
    <source>
        <dbReference type="Proteomes" id="UP000813385"/>
    </source>
</evidence>
<dbReference type="Gene3D" id="2.115.10.20">
    <property type="entry name" value="Glycosyl hydrolase domain, family 43"/>
    <property type="match status" value="1"/>
</dbReference>
<feature type="chain" id="PRO_5035432054" evidence="7">
    <location>
        <begin position="18"/>
        <end position="519"/>
    </location>
</feature>
<evidence type="ECO:0000256" key="1">
    <source>
        <dbReference type="ARBA" id="ARBA00009865"/>
    </source>
</evidence>
<dbReference type="Pfam" id="PF04616">
    <property type="entry name" value="Glyco_hydro_43"/>
    <property type="match status" value="1"/>
</dbReference>
<sequence>MSLRRLAVAALAGHALANPLLRRQDSTTFTSDGNPILSDGSVYSADPAPFVVNETVYVLAGRDEAPPGVNDFIMNEWQIFEAVAPKPEGGEWTLRRGVARPQEVFAWANSGGAYASQIVPGPDGRFYLYASVTQRDATTQDAFGVGVAASSSPTGPFVDIHPSGPIISQSVPEPNSIHNIDPVVLIDDDGRVFVYWGSFNQLRGVELDASDMVTPIGSVISVNSLTGFFEAPWLMKRAETYYMLYAANNAGPDSPCTPTSYHACIAYGTSPGPLGPWTFRGVVLPIVSSTTSHPGVYELGGQHHLVYHTADAVEGGHFRRSVALDLLQFDDAASPPAIRQVNQTFRAALTAPRPPSRNVAPLASGVTSLNPTPIQYWIAALNDERVLSSPLPPDYWSSWAGDRSPQRNVLTYTWDRAVQLNGVAMAFFADSPAGSSVGVAPPAEWFVEFLDASGAWQRLEATSAGGYVTAVSDRPAEVSFRELETTGLRATLVASGSGSAFAAVGVKEWFAFSPEPVAF</sequence>
<keyword evidence="2 6" id="KW-0378">Hydrolase</keyword>
<dbReference type="GO" id="GO:0004553">
    <property type="term" value="F:hydrolase activity, hydrolyzing O-glycosyl compounds"/>
    <property type="evidence" value="ECO:0007669"/>
    <property type="project" value="InterPro"/>
</dbReference>
<keyword evidence="7" id="KW-0732">Signal</keyword>
<dbReference type="Gene3D" id="2.60.120.260">
    <property type="entry name" value="Galactose-binding domain-like"/>
    <property type="match status" value="1"/>
</dbReference>
<comment type="similarity">
    <text evidence="1 6">Belongs to the glycosyl hydrolase 43 family.</text>
</comment>
<gene>
    <name evidence="8" type="ORF">B0T11DRAFT_294291</name>
</gene>
<dbReference type="InterPro" id="IPR052176">
    <property type="entry name" value="Glycosyl_Hydrlase_43_Enz"/>
</dbReference>
<evidence type="ECO:0000313" key="8">
    <source>
        <dbReference type="EMBL" id="KAH7376856.1"/>
    </source>
</evidence>
<dbReference type="PANTHER" id="PTHR43772:SF2">
    <property type="entry name" value="PUTATIVE (AFU_ORTHOLOGUE AFUA_2G04480)-RELATED"/>
    <property type="match status" value="1"/>
</dbReference>
<protein>
    <submittedName>
        <fullName evidence="8">Glycosyl hydrolase family 43 protein</fullName>
    </submittedName>
</protein>
<dbReference type="Proteomes" id="UP000813385">
    <property type="component" value="Unassembled WGS sequence"/>
</dbReference>
<evidence type="ECO:0000256" key="4">
    <source>
        <dbReference type="ARBA" id="ARBA00023295"/>
    </source>
</evidence>
<dbReference type="GO" id="GO:0005975">
    <property type="term" value="P:carbohydrate metabolic process"/>
    <property type="evidence" value="ECO:0007669"/>
    <property type="project" value="InterPro"/>
</dbReference>
<dbReference type="InterPro" id="IPR006710">
    <property type="entry name" value="Glyco_hydro_43"/>
</dbReference>
<evidence type="ECO:0000256" key="2">
    <source>
        <dbReference type="ARBA" id="ARBA00022801"/>
    </source>
</evidence>
<evidence type="ECO:0000256" key="3">
    <source>
        <dbReference type="ARBA" id="ARBA00023277"/>
    </source>
</evidence>
<evidence type="ECO:0000256" key="6">
    <source>
        <dbReference type="RuleBase" id="RU361187"/>
    </source>
</evidence>
<evidence type="ECO:0000256" key="5">
    <source>
        <dbReference type="PIRSR" id="PIRSR606710-2"/>
    </source>
</evidence>
<dbReference type="CDD" id="cd08990">
    <property type="entry name" value="GH43_AXH_like"/>
    <property type="match status" value="1"/>
</dbReference>
<comment type="caution">
    <text evidence="8">The sequence shown here is derived from an EMBL/GenBank/DDBJ whole genome shotgun (WGS) entry which is preliminary data.</text>
</comment>
<accession>A0A8K0TWA6</accession>
<reference evidence="8" key="1">
    <citation type="journal article" date="2021" name="Nat. Commun.">
        <title>Genetic determinants of endophytism in the Arabidopsis root mycobiome.</title>
        <authorList>
            <person name="Mesny F."/>
            <person name="Miyauchi S."/>
            <person name="Thiergart T."/>
            <person name="Pickel B."/>
            <person name="Atanasova L."/>
            <person name="Karlsson M."/>
            <person name="Huettel B."/>
            <person name="Barry K.W."/>
            <person name="Haridas S."/>
            <person name="Chen C."/>
            <person name="Bauer D."/>
            <person name="Andreopoulos W."/>
            <person name="Pangilinan J."/>
            <person name="LaButti K."/>
            <person name="Riley R."/>
            <person name="Lipzen A."/>
            <person name="Clum A."/>
            <person name="Drula E."/>
            <person name="Henrissat B."/>
            <person name="Kohler A."/>
            <person name="Grigoriev I.V."/>
            <person name="Martin F.M."/>
            <person name="Hacquard S."/>
        </authorList>
    </citation>
    <scope>NUCLEOTIDE SEQUENCE</scope>
    <source>
        <strain evidence="8">MPI-CAGE-AT-0016</strain>
    </source>
</reference>
<feature type="signal peptide" evidence="7">
    <location>
        <begin position="1"/>
        <end position="17"/>
    </location>
</feature>
<dbReference type="AlphaFoldDB" id="A0A8K0TWA6"/>
<keyword evidence="4 6" id="KW-0326">Glycosidase</keyword>
<proteinExistence type="inferred from homology"/>
<name>A0A8K0TWA6_9PEZI</name>
<evidence type="ECO:0000256" key="7">
    <source>
        <dbReference type="SAM" id="SignalP"/>
    </source>
</evidence>
<dbReference type="InterPro" id="IPR023296">
    <property type="entry name" value="Glyco_hydro_beta-prop_sf"/>
</dbReference>
<keyword evidence="9" id="KW-1185">Reference proteome</keyword>
<feature type="site" description="Important for catalytic activity, responsible for pKa modulation of the active site Glu and correct orientation of both the proton donor and substrate" evidence="5">
    <location>
        <position position="181"/>
    </location>
</feature>
<organism evidence="8 9">
    <name type="scientific">Plectosphaerella cucumerina</name>
    <dbReference type="NCBI Taxonomy" id="40658"/>
    <lineage>
        <taxon>Eukaryota</taxon>
        <taxon>Fungi</taxon>
        <taxon>Dikarya</taxon>
        <taxon>Ascomycota</taxon>
        <taxon>Pezizomycotina</taxon>
        <taxon>Sordariomycetes</taxon>
        <taxon>Hypocreomycetidae</taxon>
        <taxon>Glomerellales</taxon>
        <taxon>Plectosphaerellaceae</taxon>
        <taxon>Plectosphaerella</taxon>
    </lineage>
</organism>
<dbReference type="EMBL" id="JAGPXD010000001">
    <property type="protein sequence ID" value="KAH7376856.1"/>
    <property type="molecule type" value="Genomic_DNA"/>
</dbReference>
<keyword evidence="3" id="KW-0119">Carbohydrate metabolism</keyword>
<dbReference type="OrthoDB" id="5211809at2759"/>
<dbReference type="PANTHER" id="PTHR43772">
    <property type="entry name" value="ENDO-1,4-BETA-XYLANASE"/>
    <property type="match status" value="1"/>
</dbReference>
<dbReference type="SUPFAM" id="SSF75005">
    <property type="entry name" value="Arabinanase/levansucrase/invertase"/>
    <property type="match status" value="1"/>
</dbReference>